<evidence type="ECO:0000313" key="4">
    <source>
        <dbReference type="Proteomes" id="UP001141806"/>
    </source>
</evidence>
<protein>
    <recommendedName>
        <fullName evidence="2">DUF7733 domain-containing protein</fullName>
    </recommendedName>
</protein>
<feature type="domain" description="DUF7733" evidence="2">
    <location>
        <begin position="33"/>
        <end position="228"/>
    </location>
</feature>
<dbReference type="Proteomes" id="UP001141806">
    <property type="component" value="Unassembled WGS sequence"/>
</dbReference>
<dbReference type="PANTHER" id="PTHR33829">
    <property type="entry name" value="OSJNBA0044M19.10 PROTEIN"/>
    <property type="match status" value="1"/>
</dbReference>
<name>A0A9Q0JY48_9MAGN</name>
<sequence length="234" mass="26039">MSGGVGPTGSDIRLSKGEFMQKSEKQSTQKGFLSFRQLNALAVIIVFSASGMVSLGDFLFSVFTIVYVFFLSRIAFPPLSPFADPPVFAQKNKILGLYVSCAALIGLFLPICYIFEGILEGDKKGIKAATPHVFLLASQVFMEGLTFNAGFSLPMQVFVPVFFNSKRMFTLFDWLMAEIVKAGEPSGGSSRRVYFGRLLAVTNLVLWSFNLFGFLLPVYLPRAFKRYYGYKEKI</sequence>
<keyword evidence="1" id="KW-0472">Membrane</keyword>
<gene>
    <name evidence="3" type="ORF">NE237_013697</name>
</gene>
<dbReference type="InterPro" id="IPR056635">
    <property type="entry name" value="DUF7733"/>
</dbReference>
<evidence type="ECO:0000313" key="3">
    <source>
        <dbReference type="EMBL" id="KAJ4956914.1"/>
    </source>
</evidence>
<organism evidence="3 4">
    <name type="scientific">Protea cynaroides</name>
    <dbReference type="NCBI Taxonomy" id="273540"/>
    <lineage>
        <taxon>Eukaryota</taxon>
        <taxon>Viridiplantae</taxon>
        <taxon>Streptophyta</taxon>
        <taxon>Embryophyta</taxon>
        <taxon>Tracheophyta</taxon>
        <taxon>Spermatophyta</taxon>
        <taxon>Magnoliopsida</taxon>
        <taxon>Proteales</taxon>
        <taxon>Proteaceae</taxon>
        <taxon>Protea</taxon>
    </lineage>
</organism>
<evidence type="ECO:0000259" key="2">
    <source>
        <dbReference type="Pfam" id="PF24867"/>
    </source>
</evidence>
<comment type="caution">
    <text evidence="3">The sequence shown here is derived from an EMBL/GenBank/DDBJ whole genome shotgun (WGS) entry which is preliminary data.</text>
</comment>
<feature type="transmembrane region" description="Helical" evidence="1">
    <location>
        <begin position="140"/>
        <end position="163"/>
    </location>
</feature>
<dbReference type="PANTHER" id="PTHR33829:SF1">
    <property type="entry name" value="TRANSMEMBRANE PROTEIN"/>
    <property type="match status" value="1"/>
</dbReference>
<feature type="transmembrane region" description="Helical" evidence="1">
    <location>
        <begin position="40"/>
        <end position="70"/>
    </location>
</feature>
<keyword evidence="1" id="KW-1133">Transmembrane helix</keyword>
<dbReference type="AlphaFoldDB" id="A0A9Q0JY48"/>
<keyword evidence="4" id="KW-1185">Reference proteome</keyword>
<evidence type="ECO:0000256" key="1">
    <source>
        <dbReference type="SAM" id="Phobius"/>
    </source>
</evidence>
<feature type="transmembrane region" description="Helical" evidence="1">
    <location>
        <begin position="95"/>
        <end position="119"/>
    </location>
</feature>
<dbReference type="EMBL" id="JAMYWD010000011">
    <property type="protein sequence ID" value="KAJ4956914.1"/>
    <property type="molecule type" value="Genomic_DNA"/>
</dbReference>
<dbReference type="Pfam" id="PF24867">
    <property type="entry name" value="DUF7733"/>
    <property type="match status" value="1"/>
</dbReference>
<keyword evidence="1" id="KW-0812">Transmembrane</keyword>
<reference evidence="3" key="1">
    <citation type="journal article" date="2023" name="Plant J.">
        <title>The genome of the king protea, Protea cynaroides.</title>
        <authorList>
            <person name="Chang J."/>
            <person name="Duong T.A."/>
            <person name="Schoeman C."/>
            <person name="Ma X."/>
            <person name="Roodt D."/>
            <person name="Barker N."/>
            <person name="Li Z."/>
            <person name="Van de Peer Y."/>
            <person name="Mizrachi E."/>
        </authorList>
    </citation>
    <scope>NUCLEOTIDE SEQUENCE</scope>
    <source>
        <tissue evidence="3">Young leaves</tissue>
    </source>
</reference>
<accession>A0A9Q0JY48</accession>
<proteinExistence type="predicted"/>
<dbReference type="OrthoDB" id="1906194at2759"/>
<feature type="transmembrane region" description="Helical" evidence="1">
    <location>
        <begin position="194"/>
        <end position="220"/>
    </location>
</feature>